<feature type="region of interest" description="Disordered" evidence="1">
    <location>
        <begin position="463"/>
        <end position="482"/>
    </location>
</feature>
<dbReference type="PANTHER" id="PTHR33443">
    <property type="entry name" value="ZGC:112980"/>
    <property type="match status" value="1"/>
</dbReference>
<dbReference type="AlphaFoldDB" id="A0A9R0JUT3"/>
<dbReference type="RefSeq" id="XP_021847900.2">
    <property type="nucleotide sequence ID" value="XM_021992208.2"/>
</dbReference>
<reference evidence="3" key="2">
    <citation type="submission" date="2025-08" db="UniProtKB">
        <authorList>
            <consortium name="RefSeq"/>
        </authorList>
    </citation>
    <scope>IDENTIFICATION</scope>
    <source>
        <tissue evidence="3">Leaf</tissue>
    </source>
</reference>
<accession>A0A9R0JUT3</accession>
<dbReference type="KEGG" id="soe:110787574"/>
<feature type="compositionally biased region" description="Polar residues" evidence="1">
    <location>
        <begin position="463"/>
        <end position="479"/>
    </location>
</feature>
<dbReference type="InterPro" id="IPR053234">
    <property type="entry name" value="RPM1_Interactor"/>
</dbReference>
<dbReference type="Proteomes" id="UP000813463">
    <property type="component" value="Chromosome 6"/>
</dbReference>
<gene>
    <name evidence="3" type="primary">LOC110787574</name>
</gene>
<keyword evidence="2" id="KW-1185">Reference proteome</keyword>
<evidence type="ECO:0000313" key="3">
    <source>
        <dbReference type="RefSeq" id="XP_021847900.2"/>
    </source>
</evidence>
<feature type="region of interest" description="Disordered" evidence="1">
    <location>
        <begin position="380"/>
        <end position="410"/>
    </location>
</feature>
<proteinExistence type="predicted"/>
<protein>
    <submittedName>
        <fullName evidence="3">Uncharacterized protein</fullName>
    </submittedName>
</protein>
<reference evidence="2" key="1">
    <citation type="journal article" date="2021" name="Nat. Commun.">
        <title>Genomic analyses provide insights into spinach domestication and the genetic basis of agronomic traits.</title>
        <authorList>
            <person name="Cai X."/>
            <person name="Sun X."/>
            <person name="Xu C."/>
            <person name="Sun H."/>
            <person name="Wang X."/>
            <person name="Ge C."/>
            <person name="Zhang Z."/>
            <person name="Wang Q."/>
            <person name="Fei Z."/>
            <person name="Jiao C."/>
            <person name="Wang Q."/>
        </authorList>
    </citation>
    <scope>NUCLEOTIDE SEQUENCE [LARGE SCALE GENOMIC DNA]</scope>
    <source>
        <strain evidence="2">cv. Varoflay</strain>
    </source>
</reference>
<organism evidence="2 3">
    <name type="scientific">Spinacia oleracea</name>
    <name type="common">Spinach</name>
    <dbReference type="NCBI Taxonomy" id="3562"/>
    <lineage>
        <taxon>Eukaryota</taxon>
        <taxon>Viridiplantae</taxon>
        <taxon>Streptophyta</taxon>
        <taxon>Embryophyta</taxon>
        <taxon>Tracheophyta</taxon>
        <taxon>Spermatophyta</taxon>
        <taxon>Magnoliopsida</taxon>
        <taxon>eudicotyledons</taxon>
        <taxon>Gunneridae</taxon>
        <taxon>Pentapetalae</taxon>
        <taxon>Caryophyllales</taxon>
        <taxon>Chenopodiaceae</taxon>
        <taxon>Chenopodioideae</taxon>
        <taxon>Anserineae</taxon>
        <taxon>Spinacia</taxon>
    </lineage>
</organism>
<evidence type="ECO:0000256" key="1">
    <source>
        <dbReference type="SAM" id="MobiDB-lite"/>
    </source>
</evidence>
<sequence>MDRTLILDLSSDDEVGFDNSSSADNFDWITKLFDDVCGGEDDPIYNGGIFNLGNGGGGDGSGGKGVDEDGDSDDVVVVGEVIVQKPNKVKALLPRIEDDDDDCVVLDCDPGKLKDEVKESEEVSDEDDLLIVGEKGQVACRDYPHPRHLCAKFPFSSTQHESRCDMCHCYVCDSLAPCALWGSGVSRDDHCHASDKEECWKLARKRSKQLKNPLPSSMPISKPGAGSLLHLPQLQPISTGLNQLMRPTSTCGVPSTFGLPNIIRSQRSSIAVPSNRFHPHLISRQLLRSCNSNTQVHGSRGVSLAPRTDTSRAMFKRSGLTSRAAISNRPTHRTPSDVTVAYLQLPKQQLTENLAANNSTTSTVSSLQLDLNPSFCLPSTSSISPSTSSLQLQQHSPHTPTSHFHGGHSAAIPSNSPYAYTYINPTQNVPGLVVPCYINAQNNITLCTEQSAVTQTISDPNLFSSNPDVQRSHQTSAEDSFSSPMFSCSTSNALDSFSKSCQQPAAENSLVRGGVPMHEFLPTPQQNVQPFDNAGPLEFDFENWLHDSETILGREEESSFLLDMNDQALVPEPVDAGMLYFDFETSWKGLTHS</sequence>
<name>A0A9R0JUT3_SPIOL</name>
<dbReference type="GeneID" id="110787574"/>
<feature type="compositionally biased region" description="Low complexity" evidence="1">
    <location>
        <begin position="380"/>
        <end position="399"/>
    </location>
</feature>
<dbReference type="PANTHER" id="PTHR33443:SF35">
    <property type="entry name" value="VQ DOMAIN-CONTAINING PROTEIN"/>
    <property type="match status" value="1"/>
</dbReference>
<evidence type="ECO:0000313" key="2">
    <source>
        <dbReference type="Proteomes" id="UP000813463"/>
    </source>
</evidence>